<evidence type="ECO:0000313" key="3">
    <source>
        <dbReference type="EMBL" id="BDU16234.1"/>
    </source>
</evidence>
<evidence type="ECO:0000256" key="1">
    <source>
        <dbReference type="SAM" id="SignalP"/>
    </source>
</evidence>
<gene>
    <name evidence="3" type="ORF">LA521A_14350</name>
</gene>
<reference evidence="3 4" key="1">
    <citation type="journal article" date="2023" name="Int. J. Syst. Evol. Microbiol.">
        <title>Physiological and genomic analyses of cobalamin (vitamin B12)-auxotrophy of Lysobacter auxotrophicus sp. nov., a methionine-auxotrophic chitinolytic bacterium isolated from chitin-treated soil.</title>
        <authorList>
            <person name="Saito A."/>
            <person name="Dohra H."/>
            <person name="Hamada M."/>
            <person name="Moriuchi R."/>
            <person name="Kotsuchibashi Y."/>
            <person name="Mori K."/>
        </authorList>
    </citation>
    <scope>NUCLEOTIDE SEQUENCE [LARGE SCALE GENOMIC DNA]</scope>
    <source>
        <strain evidence="3 4">5-21a</strain>
    </source>
</reference>
<dbReference type="PANTHER" id="PTHR37089:SF4">
    <property type="entry name" value="EXPORTED PROTEIN"/>
    <property type="match status" value="1"/>
</dbReference>
<feature type="domain" description="Spore coat protein U/FanG" evidence="2">
    <location>
        <begin position="48"/>
        <end position="182"/>
    </location>
</feature>
<protein>
    <submittedName>
        <fullName evidence="3">Spore coat U domain-containing protein</fullName>
    </submittedName>
</protein>
<organism evidence="3 4">
    <name type="scientific">Lysobacter auxotrophicus</name>
    <dbReference type="NCBI Taxonomy" id="2992573"/>
    <lineage>
        <taxon>Bacteria</taxon>
        <taxon>Pseudomonadati</taxon>
        <taxon>Pseudomonadota</taxon>
        <taxon>Gammaproteobacteria</taxon>
        <taxon>Lysobacterales</taxon>
        <taxon>Lysobacteraceae</taxon>
        <taxon>Lysobacter</taxon>
    </lineage>
</organism>
<dbReference type="EMBL" id="AP027041">
    <property type="protein sequence ID" value="BDU16234.1"/>
    <property type="molecule type" value="Genomic_DNA"/>
</dbReference>
<dbReference type="PANTHER" id="PTHR37089">
    <property type="entry name" value="PROTEIN U-RELATED"/>
    <property type="match status" value="1"/>
</dbReference>
<dbReference type="SMART" id="SM00972">
    <property type="entry name" value="SCPU"/>
    <property type="match status" value="1"/>
</dbReference>
<name>A0ABM8DCD3_9GAMM</name>
<dbReference type="Pfam" id="PF05229">
    <property type="entry name" value="SCPU"/>
    <property type="match status" value="1"/>
</dbReference>
<sequence length="185" mass="19150">MKREDRLGLHAPPRTARVRASLIAMRLAMALAGACLALGKPTHAATRTANFNVTAQLVSDCSIVSAPNLDFGTVGVQNVAYYGTATLVVLCTPGTAYTVALDAGSVAGSTVNVRNLSGPGGNMTYSLYRDSGYTQIWGTTAGTDTTGGTGTGSNQSYTVYGRIFAMQTTKAPGTYTSTITATITY</sequence>
<proteinExistence type="predicted"/>
<feature type="signal peptide" evidence="1">
    <location>
        <begin position="1"/>
        <end position="44"/>
    </location>
</feature>
<dbReference type="RefSeq" id="WP_281781630.1">
    <property type="nucleotide sequence ID" value="NZ_AP027041.1"/>
</dbReference>
<feature type="chain" id="PRO_5045822509" evidence="1">
    <location>
        <begin position="45"/>
        <end position="185"/>
    </location>
</feature>
<keyword evidence="1" id="KW-0732">Signal</keyword>
<dbReference type="InterPro" id="IPR007893">
    <property type="entry name" value="Spore_coat_U/FanG"/>
</dbReference>
<accession>A0ABM8DCD3</accession>
<keyword evidence="4" id="KW-1185">Reference proteome</keyword>
<dbReference type="Proteomes" id="UP001317822">
    <property type="component" value="Chromosome"/>
</dbReference>
<evidence type="ECO:0000313" key="4">
    <source>
        <dbReference type="Proteomes" id="UP001317822"/>
    </source>
</evidence>
<evidence type="ECO:0000259" key="2">
    <source>
        <dbReference type="Pfam" id="PF05229"/>
    </source>
</evidence>
<dbReference type="InterPro" id="IPR053167">
    <property type="entry name" value="Spore_coat_component"/>
</dbReference>